<dbReference type="Proteomes" id="UP000287247">
    <property type="component" value="Unassembled WGS sequence"/>
</dbReference>
<sequence length="203" mass="23207">MAKDEIDKKVNNLYQLAKKLPDDTNLQESIAVIKTLRLSQGQYKRWNNEYRIDNTELKEEIEQLEENNQGLQGQIIQISNDNNKLKIEIVKLSQDNDSLKSELATINQEMVQLTQEKQNILAEKSKVIAELKNIETEIELAVMKVKETKSLFGKFSILWTVISGIFQDNIGDYGKIDNALPTYADKPQMNIDPAAIGKDLLNR</sequence>
<name>A0A401IND7_APHSA</name>
<reference evidence="3" key="1">
    <citation type="submission" date="2017-05" db="EMBL/GenBank/DDBJ databases">
        <title>Physiological properties and genetic analysis related to exopolysaccharide production of fresh-water unicellular cyanobacterium Aphanothece sacrum, Suizenji Nori, that has been cultured as a food source in Japan.</title>
        <authorList>
            <person name="Kanesaki Y."/>
            <person name="Yoshikawa S."/>
            <person name="Ohki K."/>
        </authorList>
    </citation>
    <scope>NUCLEOTIDE SEQUENCE [LARGE SCALE GENOMIC DNA]</scope>
    <source>
        <strain evidence="3">FPU1</strain>
    </source>
</reference>
<evidence type="ECO:0000313" key="3">
    <source>
        <dbReference type="Proteomes" id="UP000287247"/>
    </source>
</evidence>
<dbReference type="RefSeq" id="WP_124975751.1">
    <property type="nucleotide sequence ID" value="NZ_BDQK01000017.1"/>
</dbReference>
<accession>A0A401IND7</accession>
<dbReference type="OrthoDB" id="427322at2"/>
<evidence type="ECO:0000313" key="2">
    <source>
        <dbReference type="EMBL" id="GBF82759.1"/>
    </source>
</evidence>
<keyword evidence="3" id="KW-1185">Reference proteome</keyword>
<dbReference type="AlphaFoldDB" id="A0A401IND7"/>
<feature type="coiled-coil region" evidence="1">
    <location>
        <begin position="47"/>
        <end position="137"/>
    </location>
</feature>
<proteinExistence type="predicted"/>
<keyword evidence="1" id="KW-0175">Coiled coil</keyword>
<organism evidence="2 3">
    <name type="scientific">Aphanothece sacrum FPU1</name>
    <dbReference type="NCBI Taxonomy" id="1920663"/>
    <lineage>
        <taxon>Bacteria</taxon>
        <taxon>Bacillati</taxon>
        <taxon>Cyanobacteriota</taxon>
        <taxon>Cyanophyceae</taxon>
        <taxon>Oscillatoriophycideae</taxon>
        <taxon>Chroococcales</taxon>
        <taxon>Aphanothecaceae</taxon>
        <taxon>Aphanothece</taxon>
    </lineage>
</organism>
<gene>
    <name evidence="2" type="ORF">AsFPU1_4193</name>
</gene>
<dbReference type="EMBL" id="BDQK01000017">
    <property type="protein sequence ID" value="GBF82759.1"/>
    <property type="molecule type" value="Genomic_DNA"/>
</dbReference>
<protein>
    <submittedName>
        <fullName evidence="2">Uncharacterized protein</fullName>
    </submittedName>
</protein>
<evidence type="ECO:0000256" key="1">
    <source>
        <dbReference type="SAM" id="Coils"/>
    </source>
</evidence>
<comment type="caution">
    <text evidence="2">The sequence shown here is derived from an EMBL/GenBank/DDBJ whole genome shotgun (WGS) entry which is preliminary data.</text>
</comment>